<dbReference type="CDD" id="cd00483">
    <property type="entry name" value="HPPK"/>
    <property type="match status" value="1"/>
</dbReference>
<dbReference type="Proteomes" id="UP000266426">
    <property type="component" value="Unassembled WGS sequence"/>
</dbReference>
<dbReference type="EMBL" id="QZJZ01000021">
    <property type="protein sequence ID" value="RJP60872.1"/>
    <property type="molecule type" value="Genomic_DNA"/>
</dbReference>
<evidence type="ECO:0000256" key="5">
    <source>
        <dbReference type="ARBA" id="ARBA00022679"/>
    </source>
</evidence>
<accession>A0A3A4R7D8</accession>
<dbReference type="GO" id="GO:0046656">
    <property type="term" value="P:folic acid biosynthetic process"/>
    <property type="evidence" value="ECO:0007669"/>
    <property type="project" value="UniProtKB-KW"/>
</dbReference>
<evidence type="ECO:0000313" key="15">
    <source>
        <dbReference type="Proteomes" id="UP000266426"/>
    </source>
</evidence>
<reference evidence="14 15" key="1">
    <citation type="journal article" date="2017" name="ISME J.">
        <title>Energy and carbon metabolisms in a deep terrestrial subsurface fluid microbial community.</title>
        <authorList>
            <person name="Momper L."/>
            <person name="Jungbluth S.P."/>
            <person name="Lee M.D."/>
            <person name="Amend J.P."/>
        </authorList>
    </citation>
    <scope>NUCLEOTIDE SEQUENCE [LARGE SCALE GENOMIC DNA]</scope>
    <source>
        <strain evidence="14">SURF_26</strain>
    </source>
</reference>
<dbReference type="AlphaFoldDB" id="A0A3A4R7D8"/>
<dbReference type="PANTHER" id="PTHR43071:SF1">
    <property type="entry name" value="2-AMINO-4-HYDROXY-6-HYDROXYMETHYLDIHYDROPTERIDINE PYROPHOSPHOKINASE"/>
    <property type="match status" value="1"/>
</dbReference>
<dbReference type="SUPFAM" id="SSF55083">
    <property type="entry name" value="6-hydroxymethyl-7,8-dihydropterin pyrophosphokinase, HPPK"/>
    <property type="match status" value="1"/>
</dbReference>
<evidence type="ECO:0000256" key="12">
    <source>
        <dbReference type="ARBA" id="ARBA00033413"/>
    </source>
</evidence>
<evidence type="ECO:0000256" key="11">
    <source>
        <dbReference type="ARBA" id="ARBA00029766"/>
    </source>
</evidence>
<keyword evidence="7 14" id="KW-0418">Kinase</keyword>
<proteinExistence type="inferred from homology"/>
<dbReference type="GO" id="GO:0005524">
    <property type="term" value="F:ATP binding"/>
    <property type="evidence" value="ECO:0007669"/>
    <property type="project" value="UniProtKB-KW"/>
</dbReference>
<comment type="function">
    <text evidence="10">Catalyzes the transfer of pyrophosphate from adenosine triphosphate (ATP) to 6-hydroxymethyl-7,8-dihydropterin, an enzymatic step in folate biosynthesis pathway.</text>
</comment>
<evidence type="ECO:0000256" key="10">
    <source>
        <dbReference type="ARBA" id="ARBA00029409"/>
    </source>
</evidence>
<evidence type="ECO:0000256" key="8">
    <source>
        <dbReference type="ARBA" id="ARBA00022840"/>
    </source>
</evidence>
<dbReference type="GO" id="GO:0003848">
    <property type="term" value="F:2-amino-4-hydroxy-6-hydroxymethyldihydropteridine diphosphokinase activity"/>
    <property type="evidence" value="ECO:0007669"/>
    <property type="project" value="UniProtKB-EC"/>
</dbReference>
<gene>
    <name evidence="14" type="primary">folK</name>
    <name evidence="14" type="ORF">C4541_03370</name>
</gene>
<evidence type="ECO:0000256" key="6">
    <source>
        <dbReference type="ARBA" id="ARBA00022741"/>
    </source>
</evidence>
<dbReference type="InterPro" id="IPR035907">
    <property type="entry name" value="Hppk_sf"/>
</dbReference>
<dbReference type="Gene3D" id="3.30.70.560">
    <property type="entry name" value="7,8-Dihydro-6-hydroxymethylpterin-pyrophosphokinase HPPK"/>
    <property type="match status" value="1"/>
</dbReference>
<evidence type="ECO:0000256" key="2">
    <source>
        <dbReference type="ARBA" id="ARBA00005810"/>
    </source>
</evidence>
<comment type="pathway">
    <text evidence="1">Cofactor biosynthesis; tetrahydrofolate biosynthesis; 2-amino-4-hydroxy-6-hydroxymethyl-7,8-dihydropteridine diphosphate from 7,8-dihydroneopterin triphosphate: step 4/4.</text>
</comment>
<evidence type="ECO:0000259" key="13">
    <source>
        <dbReference type="Pfam" id="PF01288"/>
    </source>
</evidence>
<dbReference type="GO" id="GO:0046654">
    <property type="term" value="P:tetrahydrofolate biosynthetic process"/>
    <property type="evidence" value="ECO:0007669"/>
    <property type="project" value="UniProtKB-UniPathway"/>
</dbReference>
<dbReference type="InterPro" id="IPR000550">
    <property type="entry name" value="Hppk"/>
</dbReference>
<protein>
    <recommendedName>
        <fullName evidence="4">2-amino-4-hydroxy-6-hydroxymethyldihydropteridine pyrophosphokinase</fullName>
        <ecNumber evidence="3">2.7.6.3</ecNumber>
    </recommendedName>
    <alternativeName>
        <fullName evidence="11">6-hydroxymethyl-7,8-dihydropterin pyrophosphokinase</fullName>
    </alternativeName>
    <alternativeName>
        <fullName evidence="12">7,8-dihydro-6-hydroxymethylpterin-pyrophosphokinase</fullName>
    </alternativeName>
</protein>
<sequence length="165" mass="18838">MRPVTVLFSLGSNIEPRVSTLCAAALRLHVHHNLVLDQFSSFYETSPQDMESSSPFVNQVILAQTRFSPEELLCLLQSVEQELGRTRDESGEYRDRTIDIDILYYGDDVINTDRLTIPHPRIQDRPFVLIPMREIAPNMVHPVLKKTPSQMLADIDASRFTVTKI</sequence>
<keyword evidence="9" id="KW-0289">Folate biosynthesis</keyword>
<comment type="similarity">
    <text evidence="2">Belongs to the HPPK family.</text>
</comment>
<comment type="caution">
    <text evidence="14">The sequence shown here is derived from an EMBL/GenBank/DDBJ whole genome shotgun (WGS) entry which is preliminary data.</text>
</comment>
<evidence type="ECO:0000256" key="9">
    <source>
        <dbReference type="ARBA" id="ARBA00022909"/>
    </source>
</evidence>
<keyword evidence="5 14" id="KW-0808">Transferase</keyword>
<dbReference type="Pfam" id="PF01288">
    <property type="entry name" value="HPPK"/>
    <property type="match status" value="1"/>
</dbReference>
<keyword evidence="6" id="KW-0547">Nucleotide-binding</keyword>
<dbReference type="UniPathway" id="UPA00077">
    <property type="reaction ID" value="UER00155"/>
</dbReference>
<dbReference type="PANTHER" id="PTHR43071">
    <property type="entry name" value="2-AMINO-4-HYDROXY-6-HYDROXYMETHYLDIHYDROPTERIDINE PYROPHOSPHOKINASE"/>
    <property type="match status" value="1"/>
</dbReference>
<evidence type="ECO:0000256" key="1">
    <source>
        <dbReference type="ARBA" id="ARBA00005051"/>
    </source>
</evidence>
<evidence type="ECO:0000256" key="7">
    <source>
        <dbReference type="ARBA" id="ARBA00022777"/>
    </source>
</evidence>
<name>A0A3A4R7D8_9BACT</name>
<evidence type="ECO:0000256" key="3">
    <source>
        <dbReference type="ARBA" id="ARBA00013253"/>
    </source>
</evidence>
<dbReference type="NCBIfam" id="TIGR01498">
    <property type="entry name" value="folK"/>
    <property type="match status" value="1"/>
</dbReference>
<organism evidence="14 15">
    <name type="scientific">Candidatus Auribacter fodinae</name>
    <dbReference type="NCBI Taxonomy" id="2093366"/>
    <lineage>
        <taxon>Bacteria</taxon>
        <taxon>Pseudomonadati</taxon>
        <taxon>Candidatus Auribacterota</taxon>
        <taxon>Candidatus Auribacteria</taxon>
        <taxon>Candidatus Auribacterales</taxon>
        <taxon>Candidatus Auribacteraceae</taxon>
        <taxon>Candidatus Auribacter</taxon>
    </lineage>
</organism>
<keyword evidence="8" id="KW-0067">ATP-binding</keyword>
<dbReference type="EC" id="2.7.6.3" evidence="3"/>
<evidence type="ECO:0000313" key="14">
    <source>
        <dbReference type="EMBL" id="RJP60872.1"/>
    </source>
</evidence>
<dbReference type="GO" id="GO:0016301">
    <property type="term" value="F:kinase activity"/>
    <property type="evidence" value="ECO:0007669"/>
    <property type="project" value="UniProtKB-KW"/>
</dbReference>
<feature type="domain" description="7,8-dihydro-6-hydroxymethylpterin-pyrophosphokinase" evidence="13">
    <location>
        <begin position="8"/>
        <end position="137"/>
    </location>
</feature>
<evidence type="ECO:0000256" key="4">
    <source>
        <dbReference type="ARBA" id="ARBA00016218"/>
    </source>
</evidence>